<dbReference type="EMBL" id="MW630113">
    <property type="protein sequence ID" value="UUY86223.1"/>
    <property type="molecule type" value="Genomic_DNA"/>
</dbReference>
<proteinExistence type="predicted"/>
<evidence type="ECO:0000313" key="2">
    <source>
        <dbReference type="Proteomes" id="UP001060024"/>
    </source>
</evidence>
<dbReference type="Proteomes" id="UP001060024">
    <property type="component" value="Segment"/>
</dbReference>
<evidence type="ECO:0000313" key="1">
    <source>
        <dbReference type="EMBL" id="UUY86223.1"/>
    </source>
</evidence>
<accession>A0A9E7PQ78</accession>
<organism evidence="1 2">
    <name type="scientific">Largemouth bass virus</name>
    <dbReference type="NCBI Taxonomy" id="176656"/>
    <lineage>
        <taxon>Viruses</taxon>
        <taxon>Varidnaviria</taxon>
        <taxon>Bamfordvirae</taxon>
        <taxon>Nucleocytoviricota</taxon>
        <taxon>Megaviricetes</taxon>
        <taxon>Pimascovirales</taxon>
        <taxon>Pimascovirales incertae sedis</taxon>
        <taxon>Iridoviridae</taxon>
        <taxon>Alphairidovirinae</taxon>
        <taxon>Ranavirus</taxon>
        <taxon>Ranavirus micropterus1</taxon>
        <taxon>Santee-Cooper ranavirus</taxon>
    </lineage>
</organism>
<reference evidence="1" key="1">
    <citation type="submission" date="2021-02" db="EMBL/GenBank/DDBJ databases">
        <authorList>
            <person name="Chen J."/>
            <person name="Hu H."/>
            <person name="Huang J."/>
            <person name="Yan X."/>
        </authorList>
    </citation>
    <scope>NUCLEOTIDE SEQUENCE</scope>
    <source>
        <strain evidence="1">GDOU</strain>
    </source>
</reference>
<protein>
    <submittedName>
        <fullName evidence="1">Uncharacterized protein</fullName>
    </submittedName>
</protein>
<name>A0A9E7PQ78_9VIRU</name>
<sequence length="539" mass="61130">MAATATSFDGSNDFCFMTESEMDYKQYLEGKDVTSCYLAVKEPYCQMLRDILSTIYRPDGVDVMMRYMFITQTSCSMKNWSPVDYQTAEVRQVVDRYAESTNPLLVETLMEYVSRTRPFNPMTMPGFGSMINILDGECQTAVEASKAFKLAGFRQDVEKMLMLIYKTEPDLYILDRLENGASFFLTRNFVRATEADFDGPFFRQVSLKWGKGFYAVKSLLLGVVDEQAQKISSMLSIENVVKILKNAMERQLEWHHVDQIYNYMVINPHKATANGFNTFWTTDHMFRALACGAPADSVVTFAQLLIFSSPTEPTQSKPIKGLFDLKLRLMTMAPLYCLYPKLAAHLAYICIFVKSPKPISVTVPNPFSVWVTHRRENAQSCKAIARLANGKNCNPDSGRLVADVLYGKTSYSPNPSANYNMRIKEIVRTVEDWGEKLTMLTAHSEPAVNLIQAACDVSRERALKLFDDLTTRPSVFMQLGFSFKPFDRRVLRPVIDACEHGHLVLDVLEGTVPVGLKRSLKVSAYSSDYKNCDKMFFTD</sequence>